<evidence type="ECO:0000313" key="2">
    <source>
        <dbReference type="Proteomes" id="UP000789702"/>
    </source>
</evidence>
<keyword evidence="2" id="KW-1185">Reference proteome</keyword>
<comment type="caution">
    <text evidence="1">The sequence shown here is derived from an EMBL/GenBank/DDBJ whole genome shotgun (WGS) entry which is preliminary data.</text>
</comment>
<accession>A0ACA9MZ24</accession>
<feature type="non-terminal residue" evidence="1">
    <location>
        <position position="126"/>
    </location>
</feature>
<dbReference type="EMBL" id="CAJVPU010012340">
    <property type="protein sequence ID" value="CAG8622683.1"/>
    <property type="molecule type" value="Genomic_DNA"/>
</dbReference>
<proteinExistence type="predicted"/>
<dbReference type="Proteomes" id="UP000789702">
    <property type="component" value="Unassembled WGS sequence"/>
</dbReference>
<name>A0ACA9MZ24_9GLOM</name>
<protein>
    <submittedName>
        <fullName evidence="1">6502_t:CDS:1</fullName>
    </submittedName>
</protein>
<reference evidence="1" key="1">
    <citation type="submission" date="2021-06" db="EMBL/GenBank/DDBJ databases">
        <authorList>
            <person name="Kallberg Y."/>
            <person name="Tangrot J."/>
            <person name="Rosling A."/>
        </authorList>
    </citation>
    <scope>NUCLEOTIDE SEQUENCE</scope>
    <source>
        <strain evidence="1">IL203A</strain>
    </source>
</reference>
<gene>
    <name evidence="1" type="ORF">DHETER_LOCUS8083</name>
</gene>
<sequence length="126" mass="14081">MGLLNREPVMYHSEERVLVFPNVYQSIALLIMQLTKGRSGLGKNHKEETKSKISGSVKGQNSVHDNKGKPVYLYLVHSHGLELSTTFANRFRASEVLGIPPSTLFNYIIVDCYLTVNGVSSILSWD</sequence>
<organism evidence="1 2">
    <name type="scientific">Dentiscutata heterogama</name>
    <dbReference type="NCBI Taxonomy" id="1316150"/>
    <lineage>
        <taxon>Eukaryota</taxon>
        <taxon>Fungi</taxon>
        <taxon>Fungi incertae sedis</taxon>
        <taxon>Mucoromycota</taxon>
        <taxon>Glomeromycotina</taxon>
        <taxon>Glomeromycetes</taxon>
        <taxon>Diversisporales</taxon>
        <taxon>Gigasporaceae</taxon>
        <taxon>Dentiscutata</taxon>
    </lineage>
</organism>
<evidence type="ECO:0000313" key="1">
    <source>
        <dbReference type="EMBL" id="CAG8622683.1"/>
    </source>
</evidence>